<dbReference type="InterPro" id="IPR006664">
    <property type="entry name" value="OMP_bac"/>
</dbReference>
<dbReference type="Gene3D" id="2.40.160.20">
    <property type="match status" value="1"/>
</dbReference>
<feature type="region of interest" description="Disordered" evidence="6">
    <location>
        <begin position="319"/>
        <end position="345"/>
    </location>
</feature>
<evidence type="ECO:0000259" key="7">
    <source>
        <dbReference type="PROSITE" id="PS51123"/>
    </source>
</evidence>
<accession>A0ABV8QTN1</accession>
<reference evidence="9" key="1">
    <citation type="journal article" date="2019" name="Int. J. Syst. Evol. Microbiol.">
        <title>The Global Catalogue of Microorganisms (GCM) 10K type strain sequencing project: providing services to taxonomists for standard genome sequencing and annotation.</title>
        <authorList>
            <consortium name="The Broad Institute Genomics Platform"/>
            <consortium name="The Broad Institute Genome Sequencing Center for Infectious Disease"/>
            <person name="Wu L."/>
            <person name="Ma J."/>
        </authorList>
    </citation>
    <scope>NUCLEOTIDE SEQUENCE [LARGE SCALE GENOMIC DNA]</scope>
    <source>
        <strain evidence="9">CECT 8289</strain>
    </source>
</reference>
<comment type="subcellular location">
    <subcellularLocation>
        <location evidence="1">Cell outer membrane</location>
    </subcellularLocation>
</comment>
<evidence type="ECO:0000256" key="4">
    <source>
        <dbReference type="ARBA" id="ARBA00023237"/>
    </source>
</evidence>
<keyword evidence="3 5" id="KW-0472">Membrane</keyword>
<evidence type="ECO:0000313" key="8">
    <source>
        <dbReference type="EMBL" id="MFC4263615.1"/>
    </source>
</evidence>
<dbReference type="PANTHER" id="PTHR30329:SF21">
    <property type="entry name" value="LIPOPROTEIN YIAD-RELATED"/>
    <property type="match status" value="1"/>
</dbReference>
<dbReference type="Proteomes" id="UP001595907">
    <property type="component" value="Unassembled WGS sequence"/>
</dbReference>
<evidence type="ECO:0000256" key="6">
    <source>
        <dbReference type="SAM" id="MobiDB-lite"/>
    </source>
</evidence>
<dbReference type="Gene3D" id="4.10.1080.10">
    <property type="entry name" value="TSP type-3 repeat"/>
    <property type="match status" value="1"/>
</dbReference>
<evidence type="ECO:0000313" key="9">
    <source>
        <dbReference type="Proteomes" id="UP001595907"/>
    </source>
</evidence>
<keyword evidence="4" id="KW-0998">Cell outer membrane</keyword>
<dbReference type="InterPro" id="IPR028974">
    <property type="entry name" value="TSP_type-3_rpt"/>
</dbReference>
<sequence>MCVIYFSISNKAAIFAASNKTTDIMKKSMLLVLATIVSAISFAQTNNKKLPSLAAHFSLIDYKGAANVRTKSLETVINQSQLFKIKEMNAALSLSYLQGFTDKIDFAATITGAVLKHPTSATVKNISGEDKVLVEAAATANFKLLSDASRFTPFLTLGVGATSWSSYFSAFTPVGAGVQLKINPGVFVLVNSQYRIPITENGAYHFYHSIGIASNITDAKAPKVVELPVAAPVVLDRDGDGVLDADDKCPDVAGLAALNGCPDRDGDGIADGDDKCPTVAGLAKYQGCPIPDTDGDGINDEQDKCPTVKGLARYQGCPIPDTDGDGVNDEEDKCPTRKGPASNQGCPEIAKEVVEKINYAAKNVFFSTGSFKLLPKSFKSLDEVVTLLKADVSLLIDVDGHTDAQGADDKNQTLSENRAAAVKNYLVSKGIAESRLKATGYGETKPVADNKTAAGRAKNRRTEMTVRNF</sequence>
<dbReference type="PANTHER" id="PTHR30329">
    <property type="entry name" value="STATOR ELEMENT OF FLAGELLAR MOTOR COMPLEX"/>
    <property type="match status" value="1"/>
</dbReference>
<dbReference type="InterPro" id="IPR003367">
    <property type="entry name" value="Thrombospondin_3-like_rpt"/>
</dbReference>
<evidence type="ECO:0000256" key="2">
    <source>
        <dbReference type="ARBA" id="ARBA00022729"/>
    </source>
</evidence>
<dbReference type="SUPFAM" id="SSF103088">
    <property type="entry name" value="OmpA-like"/>
    <property type="match status" value="1"/>
</dbReference>
<dbReference type="EMBL" id="JBHSCZ010000003">
    <property type="protein sequence ID" value="MFC4263615.1"/>
    <property type="molecule type" value="Genomic_DNA"/>
</dbReference>
<dbReference type="Pfam" id="PF02412">
    <property type="entry name" value="TSP_3"/>
    <property type="match status" value="2"/>
</dbReference>
<keyword evidence="9" id="KW-1185">Reference proteome</keyword>
<dbReference type="InterPro" id="IPR006665">
    <property type="entry name" value="OmpA-like"/>
</dbReference>
<feature type="compositionally biased region" description="Acidic residues" evidence="6">
    <location>
        <begin position="322"/>
        <end position="332"/>
    </location>
</feature>
<proteinExistence type="predicted"/>
<dbReference type="SUPFAM" id="SSF103647">
    <property type="entry name" value="TSP type-3 repeat"/>
    <property type="match status" value="1"/>
</dbReference>
<feature type="domain" description="OmpA-like" evidence="7">
    <location>
        <begin position="353"/>
        <end position="469"/>
    </location>
</feature>
<dbReference type="InterPro" id="IPR050330">
    <property type="entry name" value="Bact_OuterMem_StrucFunc"/>
</dbReference>
<dbReference type="Gene3D" id="3.30.1330.60">
    <property type="entry name" value="OmpA-like domain"/>
    <property type="match status" value="1"/>
</dbReference>
<dbReference type="InterPro" id="IPR036737">
    <property type="entry name" value="OmpA-like_sf"/>
</dbReference>
<keyword evidence="2" id="KW-0732">Signal</keyword>
<dbReference type="PRINTS" id="PR01021">
    <property type="entry name" value="OMPADOMAIN"/>
</dbReference>
<dbReference type="PROSITE" id="PS51123">
    <property type="entry name" value="OMPA_2"/>
    <property type="match status" value="1"/>
</dbReference>
<dbReference type="PRINTS" id="PR01023">
    <property type="entry name" value="NAFLGMOTY"/>
</dbReference>
<protein>
    <submittedName>
        <fullName evidence="8">OmpA family protein</fullName>
    </submittedName>
</protein>
<comment type="caution">
    <text evidence="8">The sequence shown here is derived from an EMBL/GenBank/DDBJ whole genome shotgun (WGS) entry which is preliminary data.</text>
</comment>
<dbReference type="RefSeq" id="WP_379710438.1">
    <property type="nucleotide sequence ID" value="NZ_JBHSCZ010000003.1"/>
</dbReference>
<feature type="region of interest" description="Disordered" evidence="6">
    <location>
        <begin position="443"/>
        <end position="469"/>
    </location>
</feature>
<dbReference type="Pfam" id="PF00691">
    <property type="entry name" value="OmpA"/>
    <property type="match status" value="1"/>
</dbReference>
<organism evidence="8 9">
    <name type="scientific">Ferruginibacter yonginensis</name>
    <dbReference type="NCBI Taxonomy" id="1310416"/>
    <lineage>
        <taxon>Bacteria</taxon>
        <taxon>Pseudomonadati</taxon>
        <taxon>Bacteroidota</taxon>
        <taxon>Chitinophagia</taxon>
        <taxon>Chitinophagales</taxon>
        <taxon>Chitinophagaceae</taxon>
        <taxon>Ferruginibacter</taxon>
    </lineage>
</organism>
<feature type="compositionally biased region" description="Basic and acidic residues" evidence="6">
    <location>
        <begin position="460"/>
        <end position="469"/>
    </location>
</feature>
<evidence type="ECO:0000256" key="3">
    <source>
        <dbReference type="ARBA" id="ARBA00023136"/>
    </source>
</evidence>
<name>A0ABV8QTN1_9BACT</name>
<evidence type="ECO:0000256" key="5">
    <source>
        <dbReference type="PROSITE-ProRule" id="PRU00473"/>
    </source>
</evidence>
<dbReference type="CDD" id="cd07185">
    <property type="entry name" value="OmpA_C-like"/>
    <property type="match status" value="1"/>
</dbReference>
<evidence type="ECO:0000256" key="1">
    <source>
        <dbReference type="ARBA" id="ARBA00004442"/>
    </source>
</evidence>
<gene>
    <name evidence="8" type="ORF">ACFOWM_12040</name>
</gene>